<accession>A0A559K5Y7</accession>
<gene>
    <name evidence="2" type="ORF">FPZ49_23810</name>
</gene>
<comment type="caution">
    <text evidence="2">The sequence shown here is derived from an EMBL/GenBank/DDBJ whole genome shotgun (WGS) entry which is preliminary data.</text>
</comment>
<name>A0A559K5Y7_9BACL</name>
<feature type="chain" id="PRO_5039487981" evidence="1">
    <location>
        <begin position="22"/>
        <end position="345"/>
    </location>
</feature>
<sequence>MKSKMVLSALLSISLMASGCAAGGKEASSGASAGQGGKPEAKKIVKIGITQIVEHPSLDAARQGFIAALKDNGYVEKDNLEIDVQIAQGDATNNLSIAQKFATNKKDLVLAIATPSAQAAAQAIKDTPILFTAITDPLGAKLVQSLEKPGANVTGTSDTHPEAITKLMDFIAKDFPKTKTVGIVANEGEQNSLVNVKKAEESLSKLGIKVAKASVSNGSEVKQAAESLVGRVDAIYIPKDNTVVSSLESVIQTAEKNKIPLFVGEKDSVKRGGFASYGFDYYDLGYTTGKMAVDILKNGKKPADIPVGFPDTLDLALNMKAAKSEGIDVTQSMKDKVKDKKNIIE</sequence>
<dbReference type="PANTHER" id="PTHR35271">
    <property type="entry name" value="ABC TRANSPORTER, SUBSTRATE-BINDING LIPOPROTEIN-RELATED"/>
    <property type="match status" value="1"/>
</dbReference>
<dbReference type="OrthoDB" id="9776955at2"/>
<organism evidence="2 3">
    <name type="scientific">Paenibacillus cremeus</name>
    <dbReference type="NCBI Taxonomy" id="2163881"/>
    <lineage>
        <taxon>Bacteria</taxon>
        <taxon>Bacillati</taxon>
        <taxon>Bacillota</taxon>
        <taxon>Bacilli</taxon>
        <taxon>Bacillales</taxon>
        <taxon>Paenibacillaceae</taxon>
        <taxon>Paenibacillus</taxon>
    </lineage>
</organism>
<dbReference type="Gene3D" id="3.40.50.2300">
    <property type="match status" value="2"/>
</dbReference>
<dbReference type="Pfam" id="PF04392">
    <property type="entry name" value="ABC_sub_bind"/>
    <property type="match status" value="1"/>
</dbReference>
<protein>
    <submittedName>
        <fullName evidence="2">ABC transporter substrate-binding protein</fullName>
    </submittedName>
</protein>
<evidence type="ECO:0000313" key="2">
    <source>
        <dbReference type="EMBL" id="TVY07513.1"/>
    </source>
</evidence>
<dbReference type="CDD" id="cd06325">
    <property type="entry name" value="PBP1_ABC_unchar_transporter"/>
    <property type="match status" value="1"/>
</dbReference>
<dbReference type="SUPFAM" id="SSF53822">
    <property type="entry name" value="Periplasmic binding protein-like I"/>
    <property type="match status" value="1"/>
</dbReference>
<dbReference type="InterPro" id="IPR007487">
    <property type="entry name" value="ABC_transpt-TYRBP-like"/>
</dbReference>
<feature type="signal peptide" evidence="1">
    <location>
        <begin position="1"/>
        <end position="21"/>
    </location>
</feature>
<dbReference type="AlphaFoldDB" id="A0A559K5Y7"/>
<evidence type="ECO:0000313" key="3">
    <source>
        <dbReference type="Proteomes" id="UP000317036"/>
    </source>
</evidence>
<dbReference type="EMBL" id="VNJI01000036">
    <property type="protein sequence ID" value="TVY07513.1"/>
    <property type="molecule type" value="Genomic_DNA"/>
</dbReference>
<keyword evidence="3" id="KW-1185">Reference proteome</keyword>
<dbReference type="PROSITE" id="PS51257">
    <property type="entry name" value="PROKAR_LIPOPROTEIN"/>
    <property type="match status" value="1"/>
</dbReference>
<dbReference type="Proteomes" id="UP000317036">
    <property type="component" value="Unassembled WGS sequence"/>
</dbReference>
<dbReference type="InterPro" id="IPR028082">
    <property type="entry name" value="Peripla_BP_I"/>
</dbReference>
<dbReference type="PANTHER" id="PTHR35271:SF1">
    <property type="entry name" value="ABC TRANSPORTER, SUBSTRATE-BINDING LIPOPROTEIN"/>
    <property type="match status" value="1"/>
</dbReference>
<proteinExistence type="predicted"/>
<keyword evidence="1" id="KW-0732">Signal</keyword>
<evidence type="ECO:0000256" key="1">
    <source>
        <dbReference type="SAM" id="SignalP"/>
    </source>
</evidence>
<reference evidence="2 3" key="1">
    <citation type="submission" date="2019-07" db="EMBL/GenBank/DDBJ databases">
        <authorList>
            <person name="Kim J."/>
        </authorList>
    </citation>
    <scope>NUCLEOTIDE SEQUENCE [LARGE SCALE GENOMIC DNA]</scope>
    <source>
        <strain evidence="2 3">JC52</strain>
    </source>
</reference>
<dbReference type="RefSeq" id="WP_144851718.1">
    <property type="nucleotide sequence ID" value="NZ_VNJI01000036.1"/>
</dbReference>